<dbReference type="SUPFAM" id="SSF52518">
    <property type="entry name" value="Thiamin diphosphate-binding fold (THDP-binding)"/>
    <property type="match status" value="1"/>
</dbReference>
<proteinExistence type="predicted"/>
<gene>
    <name evidence="6" type="ORF">GCM10009733_110170</name>
</gene>
<name>A0ABN2I1C2_9ACTN</name>
<evidence type="ECO:0000256" key="3">
    <source>
        <dbReference type="ARBA" id="ARBA00023052"/>
    </source>
</evidence>
<dbReference type="PANTHER" id="PTHR43257">
    <property type="entry name" value="PYRUVATE DEHYDROGENASE E1 COMPONENT BETA SUBUNIT"/>
    <property type="match status" value="1"/>
</dbReference>
<feature type="compositionally biased region" description="Low complexity" evidence="4">
    <location>
        <begin position="327"/>
        <end position="348"/>
    </location>
</feature>
<keyword evidence="3" id="KW-0786">Thiamine pyrophosphate</keyword>
<evidence type="ECO:0000256" key="2">
    <source>
        <dbReference type="ARBA" id="ARBA00023002"/>
    </source>
</evidence>
<sequence>MPELSYGDAVNAALHRLMEELPQTLVYGEDVGVPGGVFGVTRGLRGRYGERVFDTPISESAILGSAVGAAMFGRRPIVEIMWADFSLVALDQIVNQAANVRYVSGGRLSAPLTIRTQQGNAPGACAQHSQCLEALFLHVPGLRVCMPSTPQDAYDLLVTAVHCDDPVLVIENRTLYFGGKEPVETGGPVRSMGGARTRRPGSDVTVVTWGAMTGQVLAAAGALAGDGIEAEVLETPWLNPFDTEAVLGSVRRTGRLAVVHEANVTGGFGAEVVARVAGSGAPLLAPPIRIGTPDVRMPAAPSLARSLVPDSARIEQEVRALVGKPSAQTAAGQEAARHAAAGQGAAGR</sequence>
<dbReference type="InterPro" id="IPR005475">
    <property type="entry name" value="Transketolase-like_Pyr-bd"/>
</dbReference>
<dbReference type="Pfam" id="PF02780">
    <property type="entry name" value="Transketolase_C"/>
    <property type="match status" value="1"/>
</dbReference>
<dbReference type="Gene3D" id="3.40.50.970">
    <property type="match status" value="1"/>
</dbReference>
<evidence type="ECO:0000313" key="7">
    <source>
        <dbReference type="Proteomes" id="UP001500064"/>
    </source>
</evidence>
<dbReference type="InterPro" id="IPR033248">
    <property type="entry name" value="Transketolase_C"/>
</dbReference>
<accession>A0ABN2I1C2</accession>
<dbReference type="InterPro" id="IPR029061">
    <property type="entry name" value="THDP-binding"/>
</dbReference>
<dbReference type="EMBL" id="BAAAMU010000229">
    <property type="protein sequence ID" value="GAA1696887.1"/>
    <property type="molecule type" value="Genomic_DNA"/>
</dbReference>
<keyword evidence="2" id="KW-0560">Oxidoreductase</keyword>
<feature type="domain" description="Transketolase-like pyrimidine-binding" evidence="5">
    <location>
        <begin position="4"/>
        <end position="178"/>
    </location>
</feature>
<comment type="caution">
    <text evidence="6">The sequence shown here is derived from an EMBL/GenBank/DDBJ whole genome shotgun (WGS) entry which is preliminary data.</text>
</comment>
<evidence type="ECO:0000256" key="1">
    <source>
        <dbReference type="ARBA" id="ARBA00001964"/>
    </source>
</evidence>
<dbReference type="Gene3D" id="3.40.50.920">
    <property type="match status" value="1"/>
</dbReference>
<evidence type="ECO:0000259" key="5">
    <source>
        <dbReference type="SMART" id="SM00861"/>
    </source>
</evidence>
<dbReference type="RefSeq" id="WP_346115351.1">
    <property type="nucleotide sequence ID" value="NZ_BAAAMU010000229.1"/>
</dbReference>
<reference evidence="6 7" key="1">
    <citation type="journal article" date="2019" name="Int. J. Syst. Evol. Microbiol.">
        <title>The Global Catalogue of Microorganisms (GCM) 10K type strain sequencing project: providing services to taxonomists for standard genome sequencing and annotation.</title>
        <authorList>
            <consortium name="The Broad Institute Genomics Platform"/>
            <consortium name="The Broad Institute Genome Sequencing Center for Infectious Disease"/>
            <person name="Wu L."/>
            <person name="Ma J."/>
        </authorList>
    </citation>
    <scope>NUCLEOTIDE SEQUENCE [LARGE SCALE GENOMIC DNA]</scope>
    <source>
        <strain evidence="6 7">JCM 13929</strain>
    </source>
</reference>
<dbReference type="InterPro" id="IPR009014">
    <property type="entry name" value="Transketo_C/PFOR_II"/>
</dbReference>
<organism evidence="6 7">
    <name type="scientific">Nonomuraea maheshkhaliensis</name>
    <dbReference type="NCBI Taxonomy" id="419590"/>
    <lineage>
        <taxon>Bacteria</taxon>
        <taxon>Bacillati</taxon>
        <taxon>Actinomycetota</taxon>
        <taxon>Actinomycetes</taxon>
        <taxon>Streptosporangiales</taxon>
        <taxon>Streptosporangiaceae</taxon>
        <taxon>Nonomuraea</taxon>
    </lineage>
</organism>
<dbReference type="CDD" id="cd07036">
    <property type="entry name" value="TPP_PYR_E1-PDHc-beta_like"/>
    <property type="match status" value="1"/>
</dbReference>
<comment type="cofactor">
    <cofactor evidence="1">
        <name>thiamine diphosphate</name>
        <dbReference type="ChEBI" id="CHEBI:58937"/>
    </cofactor>
</comment>
<protein>
    <submittedName>
        <fullName evidence="6">Alpha-ketoacid dehydrogenase subunit beta</fullName>
    </submittedName>
</protein>
<evidence type="ECO:0000256" key="4">
    <source>
        <dbReference type="SAM" id="MobiDB-lite"/>
    </source>
</evidence>
<dbReference type="SMART" id="SM00861">
    <property type="entry name" value="Transket_pyr"/>
    <property type="match status" value="1"/>
</dbReference>
<dbReference type="Proteomes" id="UP001500064">
    <property type="component" value="Unassembled WGS sequence"/>
</dbReference>
<evidence type="ECO:0000313" key="6">
    <source>
        <dbReference type="EMBL" id="GAA1696887.1"/>
    </source>
</evidence>
<dbReference type="PANTHER" id="PTHR43257:SF2">
    <property type="entry name" value="PYRUVATE DEHYDROGENASE E1 COMPONENT SUBUNIT BETA"/>
    <property type="match status" value="1"/>
</dbReference>
<dbReference type="Pfam" id="PF02779">
    <property type="entry name" value="Transket_pyr"/>
    <property type="match status" value="1"/>
</dbReference>
<keyword evidence="7" id="KW-1185">Reference proteome</keyword>
<feature type="region of interest" description="Disordered" evidence="4">
    <location>
        <begin position="323"/>
        <end position="348"/>
    </location>
</feature>
<dbReference type="SUPFAM" id="SSF52922">
    <property type="entry name" value="TK C-terminal domain-like"/>
    <property type="match status" value="1"/>
</dbReference>